<dbReference type="AlphaFoldDB" id="A0A1I3UXI0"/>
<evidence type="ECO:0000256" key="1">
    <source>
        <dbReference type="SAM" id="SignalP"/>
    </source>
</evidence>
<dbReference type="EMBL" id="FOSL01000001">
    <property type="protein sequence ID" value="SFJ87423.1"/>
    <property type="molecule type" value="Genomic_DNA"/>
</dbReference>
<organism evidence="2 3">
    <name type="scientific">Neomesorhizobium albiziae</name>
    <dbReference type="NCBI Taxonomy" id="335020"/>
    <lineage>
        <taxon>Bacteria</taxon>
        <taxon>Pseudomonadati</taxon>
        <taxon>Pseudomonadota</taxon>
        <taxon>Alphaproteobacteria</taxon>
        <taxon>Hyphomicrobiales</taxon>
        <taxon>Phyllobacteriaceae</taxon>
        <taxon>Neomesorhizobium</taxon>
    </lineage>
</organism>
<protein>
    <recommendedName>
        <fullName evidence="4">Beta/Gamma crystallin</fullName>
    </recommendedName>
</protein>
<proteinExistence type="predicted"/>
<feature type="signal peptide" evidence="1">
    <location>
        <begin position="1"/>
        <end position="21"/>
    </location>
</feature>
<evidence type="ECO:0000313" key="2">
    <source>
        <dbReference type="EMBL" id="SFJ87423.1"/>
    </source>
</evidence>
<reference evidence="2 3" key="1">
    <citation type="submission" date="2016-10" db="EMBL/GenBank/DDBJ databases">
        <authorList>
            <person name="Varghese N."/>
            <person name="Submissions S."/>
        </authorList>
    </citation>
    <scope>NUCLEOTIDE SEQUENCE [LARGE SCALE GENOMIC DNA]</scope>
    <source>
        <strain evidence="2 3">DSM 21822</strain>
    </source>
</reference>
<dbReference type="RefSeq" id="WP_149757114.1">
    <property type="nucleotide sequence ID" value="NZ_BSPE01000002.1"/>
</dbReference>
<accession>A0A1I3UXI0</accession>
<feature type="chain" id="PRO_5009302226" description="Beta/Gamma crystallin" evidence="1">
    <location>
        <begin position="22"/>
        <end position="115"/>
    </location>
</feature>
<dbReference type="OrthoDB" id="8445282at2"/>
<evidence type="ECO:0008006" key="4">
    <source>
        <dbReference type="Google" id="ProtNLM"/>
    </source>
</evidence>
<dbReference type="InterPro" id="IPR011024">
    <property type="entry name" value="G_crystallin-like"/>
</dbReference>
<dbReference type="Proteomes" id="UP000323300">
    <property type="component" value="Unassembled WGS sequence"/>
</dbReference>
<name>A0A1I3UXI0_9HYPH</name>
<dbReference type="Gene3D" id="2.60.20.10">
    <property type="entry name" value="Crystallins"/>
    <property type="match status" value="1"/>
</dbReference>
<evidence type="ECO:0000313" key="3">
    <source>
        <dbReference type="Proteomes" id="UP000323300"/>
    </source>
</evidence>
<gene>
    <name evidence="2" type="ORF">SAMN04488498_10158</name>
</gene>
<keyword evidence="3" id="KW-1185">Reference proteome</keyword>
<keyword evidence="1" id="KW-0732">Signal</keyword>
<dbReference type="SUPFAM" id="SSF49695">
    <property type="entry name" value="gamma-Crystallin-like"/>
    <property type="match status" value="1"/>
</dbReference>
<sequence length="115" mass="12672">MKKTAILAMVVSGLAVGSASAQDYGDACLMFEHAGFRGEVIAMAPDQRVSFRAGQFWNDAVSSVRVARGCTLVIFEHARMQGASAEISRRVPNLGRRWNDRISSAECYCDDYDNY</sequence>